<accession>A0AAW2DEQ3</accession>
<organism evidence="1 2">
    <name type="scientific">Lithocarpus litseifolius</name>
    <dbReference type="NCBI Taxonomy" id="425828"/>
    <lineage>
        <taxon>Eukaryota</taxon>
        <taxon>Viridiplantae</taxon>
        <taxon>Streptophyta</taxon>
        <taxon>Embryophyta</taxon>
        <taxon>Tracheophyta</taxon>
        <taxon>Spermatophyta</taxon>
        <taxon>Magnoliopsida</taxon>
        <taxon>eudicotyledons</taxon>
        <taxon>Gunneridae</taxon>
        <taxon>Pentapetalae</taxon>
        <taxon>rosids</taxon>
        <taxon>fabids</taxon>
        <taxon>Fagales</taxon>
        <taxon>Fagaceae</taxon>
        <taxon>Lithocarpus</taxon>
    </lineage>
</organism>
<evidence type="ECO:0000313" key="1">
    <source>
        <dbReference type="EMBL" id="KAL0007675.1"/>
    </source>
</evidence>
<proteinExistence type="predicted"/>
<evidence type="ECO:0000313" key="2">
    <source>
        <dbReference type="Proteomes" id="UP001459277"/>
    </source>
</evidence>
<comment type="caution">
    <text evidence="1">The sequence shown here is derived from an EMBL/GenBank/DDBJ whole genome shotgun (WGS) entry which is preliminary data.</text>
</comment>
<dbReference type="EMBL" id="JAZDWU010000003">
    <property type="protein sequence ID" value="KAL0007675.1"/>
    <property type="molecule type" value="Genomic_DNA"/>
</dbReference>
<gene>
    <name evidence="1" type="ORF">SO802_009177</name>
</gene>
<dbReference type="AlphaFoldDB" id="A0AAW2DEQ3"/>
<reference evidence="1 2" key="1">
    <citation type="submission" date="2024-01" db="EMBL/GenBank/DDBJ databases">
        <title>A telomere-to-telomere, gap-free genome of sweet tea (Lithocarpus litseifolius).</title>
        <authorList>
            <person name="Zhou J."/>
        </authorList>
    </citation>
    <scope>NUCLEOTIDE SEQUENCE [LARGE SCALE GENOMIC DNA]</scope>
    <source>
        <strain evidence="1">Zhou-2022a</strain>
        <tissue evidence="1">Leaf</tissue>
    </source>
</reference>
<name>A0AAW2DEQ3_9ROSI</name>
<protein>
    <submittedName>
        <fullName evidence="1">Uncharacterized protein</fullName>
    </submittedName>
</protein>
<keyword evidence="2" id="KW-1185">Reference proteome</keyword>
<dbReference type="Proteomes" id="UP001459277">
    <property type="component" value="Unassembled WGS sequence"/>
</dbReference>
<sequence>MRIILDHSAFCAYSSRQATVQTRYAQDAQHVDQNNCRRVPRRVCPVLLTVEGHWQRRFVLVSRRMEELYLGKKKVPRQLAALIEGQKCKEVGEHQWCTYAVHRSHCRG</sequence>